<dbReference type="Proteomes" id="UP000233654">
    <property type="component" value="Unassembled WGS sequence"/>
</dbReference>
<name>A0A2N3G4N2_9ACTN</name>
<gene>
    <name evidence="1" type="ORF">CVT63_06705</name>
</gene>
<dbReference type="GO" id="GO:0009976">
    <property type="term" value="F:tocopherol cyclase activity"/>
    <property type="evidence" value="ECO:0007669"/>
    <property type="project" value="InterPro"/>
</dbReference>
<reference evidence="1 2" key="1">
    <citation type="journal article" date="2017" name="ISME J.">
        <title>Potential for microbial H2 and metal transformations associated with novel bacteria and archaea in deep terrestrial subsurface sediments.</title>
        <authorList>
            <person name="Hernsdorf A.W."/>
            <person name="Amano Y."/>
            <person name="Miyakawa K."/>
            <person name="Ise K."/>
            <person name="Suzuki Y."/>
            <person name="Anantharaman K."/>
            <person name="Probst A."/>
            <person name="Burstein D."/>
            <person name="Thomas B.C."/>
            <person name="Banfield J.F."/>
        </authorList>
    </citation>
    <scope>NUCLEOTIDE SEQUENCE [LARGE SCALE GENOMIC DNA]</scope>
    <source>
        <strain evidence="1">HGW-Actinobacteria-3</strain>
    </source>
</reference>
<dbReference type="InterPro" id="IPR025893">
    <property type="entry name" value="Tocopherol_cyclase"/>
</dbReference>
<dbReference type="Pfam" id="PF14249">
    <property type="entry name" value="Tocopherol_cycl"/>
    <property type="match status" value="1"/>
</dbReference>
<sequence length="381" mass="43162">RKSLRSLAEQSRQTRQGYMLRDRLAVNGYDWWWHSLAATNRDTGEREPFFIEYYITNPGLGGKDPVFGQLPGPSGEKQRPSYGLVKCGKWGAGKAQLHNFYPITEVSADPVKMDVAIGPNTAKETHIKGSVEVSATTASRHPEWMSDAGSMSWDLNVTKRVTFSLGPGASFLFRWLNAFQMFWHVQGMKSEYTGTITYNGVVYDVTPEGSCGYQDKNWGSDFTSPWLWLNCNNWTDEADAPVDASLDIGGGQPMLFGRPLVGKKLLGALWRQGKMYVFSFDRVFLQSQKWQCREDDTHLHWDIEMKNAMYAMRVDFRCPKEKMILVNYENPKGEKNHNRLWNGGHAEGALSLKNRWTGKEVVRLKGTLGGCEYGVADQIET</sequence>
<dbReference type="AlphaFoldDB" id="A0A2N3G4N2"/>
<protein>
    <recommendedName>
        <fullName evidence="3">Tocopherol cyclase</fullName>
    </recommendedName>
</protein>
<feature type="non-terminal residue" evidence="1">
    <location>
        <position position="1"/>
    </location>
</feature>
<evidence type="ECO:0000313" key="1">
    <source>
        <dbReference type="EMBL" id="PKQ27676.1"/>
    </source>
</evidence>
<proteinExistence type="predicted"/>
<organism evidence="1 2">
    <name type="scientific">Candidatus Anoxymicrobium japonicum</name>
    <dbReference type="NCBI Taxonomy" id="2013648"/>
    <lineage>
        <taxon>Bacteria</taxon>
        <taxon>Bacillati</taxon>
        <taxon>Actinomycetota</taxon>
        <taxon>Candidatus Geothermincolia</taxon>
        <taxon>Candidatus Geothermincolales</taxon>
        <taxon>Candidatus Anoxymicrobiaceae</taxon>
        <taxon>Candidatus Anoxymicrobium</taxon>
    </lineage>
</organism>
<dbReference type="SUPFAM" id="SSF159245">
    <property type="entry name" value="AttH-like"/>
    <property type="match status" value="1"/>
</dbReference>
<dbReference type="EMBL" id="PHEX01000065">
    <property type="protein sequence ID" value="PKQ27676.1"/>
    <property type="molecule type" value="Genomic_DNA"/>
</dbReference>
<evidence type="ECO:0000313" key="2">
    <source>
        <dbReference type="Proteomes" id="UP000233654"/>
    </source>
</evidence>
<comment type="caution">
    <text evidence="1">The sequence shown here is derived from an EMBL/GenBank/DDBJ whole genome shotgun (WGS) entry which is preliminary data.</text>
</comment>
<accession>A0A2N3G4N2</accession>
<evidence type="ECO:0008006" key="3">
    <source>
        <dbReference type="Google" id="ProtNLM"/>
    </source>
</evidence>